<keyword evidence="2" id="KW-1185">Reference proteome</keyword>
<evidence type="ECO:0000313" key="2">
    <source>
        <dbReference type="Proteomes" id="UP001139981"/>
    </source>
</evidence>
<protein>
    <submittedName>
        <fullName evidence="1">Uncharacterized protein</fullName>
    </submittedName>
</protein>
<evidence type="ECO:0000313" key="1">
    <source>
        <dbReference type="EMBL" id="KAJ2877796.1"/>
    </source>
</evidence>
<sequence length="175" mass="19332">MSIDIPERLTDVSNLRQVPDHQEVFADAKTDESVIIEILEAVDKTDGIDAIQYHYKHVCELNNAPPKNDHMSSTGPLKTMPHAFYLFGEQTVAKFNEKSALAQNTVAVHMALVRLAEHETDILITMNTPTHIGTASSSSRQAGQLPPAAVARDLNREFTAMFSTFKIISTDILVT</sequence>
<comment type="caution">
    <text evidence="1">The sequence shown here is derived from an EMBL/GenBank/DDBJ whole genome shotgun (WGS) entry which is preliminary data.</text>
</comment>
<dbReference type="Proteomes" id="UP001139981">
    <property type="component" value="Unassembled WGS sequence"/>
</dbReference>
<dbReference type="EMBL" id="JANBVB010003723">
    <property type="protein sequence ID" value="KAJ2877796.1"/>
    <property type="molecule type" value="Genomic_DNA"/>
</dbReference>
<proteinExistence type="predicted"/>
<name>A0ACC1LTL2_9FUNG</name>
<organism evidence="1 2">
    <name type="scientific">Coemansia aciculifera</name>
    <dbReference type="NCBI Taxonomy" id="417176"/>
    <lineage>
        <taxon>Eukaryota</taxon>
        <taxon>Fungi</taxon>
        <taxon>Fungi incertae sedis</taxon>
        <taxon>Zoopagomycota</taxon>
        <taxon>Kickxellomycotina</taxon>
        <taxon>Kickxellomycetes</taxon>
        <taxon>Kickxellales</taxon>
        <taxon>Kickxellaceae</taxon>
        <taxon>Coemansia</taxon>
    </lineage>
</organism>
<accession>A0ACC1LTL2</accession>
<gene>
    <name evidence="1" type="ORF">IWW38_006487</name>
</gene>
<reference evidence="1" key="1">
    <citation type="submission" date="2022-07" db="EMBL/GenBank/DDBJ databases">
        <title>Phylogenomic reconstructions and comparative analyses of Kickxellomycotina fungi.</title>
        <authorList>
            <person name="Reynolds N.K."/>
            <person name="Stajich J.E."/>
            <person name="Barry K."/>
            <person name="Grigoriev I.V."/>
            <person name="Crous P."/>
            <person name="Smith M.E."/>
        </authorList>
    </citation>
    <scope>NUCLEOTIDE SEQUENCE</scope>
    <source>
        <strain evidence="1">CBS 190363</strain>
    </source>
</reference>